<evidence type="ECO:0000313" key="11">
    <source>
        <dbReference type="Proteomes" id="UP000530660"/>
    </source>
</evidence>
<dbReference type="GO" id="GO:0006325">
    <property type="term" value="P:chromatin organization"/>
    <property type="evidence" value="ECO:0007669"/>
    <property type="project" value="UniProtKB-KW"/>
</dbReference>
<dbReference type="GO" id="GO:0000123">
    <property type="term" value="C:histone acetyltransferase complex"/>
    <property type="evidence" value="ECO:0007669"/>
    <property type="project" value="InterPro"/>
</dbReference>
<proteinExistence type="inferred from homology"/>
<evidence type="ECO:0000256" key="6">
    <source>
        <dbReference type="ARBA" id="ARBA00023163"/>
    </source>
</evidence>
<dbReference type="PANTHER" id="PTHR13476">
    <property type="entry name" value="CHROMATIN MODIFICATION-RELATED PROTEIN MEAF6"/>
    <property type="match status" value="1"/>
</dbReference>
<dbReference type="EMBL" id="VWRR01000006">
    <property type="protein sequence ID" value="KAF6003530.1"/>
    <property type="molecule type" value="Genomic_DNA"/>
</dbReference>
<comment type="similarity">
    <text evidence="2">Belongs to the EAF6 family.</text>
</comment>
<evidence type="ECO:0000256" key="1">
    <source>
        <dbReference type="ARBA" id="ARBA00004123"/>
    </source>
</evidence>
<feature type="region of interest" description="Disordered" evidence="9">
    <location>
        <begin position="42"/>
        <end position="63"/>
    </location>
</feature>
<dbReference type="Pfam" id="PF09340">
    <property type="entry name" value="NuA4"/>
    <property type="match status" value="1"/>
</dbReference>
<name>A0A7J7ILC1_9RHOD</name>
<evidence type="ECO:0000256" key="8">
    <source>
        <dbReference type="SAM" id="Coils"/>
    </source>
</evidence>
<evidence type="ECO:0000256" key="3">
    <source>
        <dbReference type="ARBA" id="ARBA00022853"/>
    </source>
</evidence>
<accession>A0A7J7ILC1</accession>
<feature type="region of interest" description="Disordered" evidence="9">
    <location>
        <begin position="118"/>
        <end position="141"/>
    </location>
</feature>
<dbReference type="InterPro" id="IPR015418">
    <property type="entry name" value="Eaf6"/>
</dbReference>
<evidence type="ECO:0000313" key="10">
    <source>
        <dbReference type="EMBL" id="KAF6003530.1"/>
    </source>
</evidence>
<keyword evidence="3" id="KW-0156">Chromatin regulator</keyword>
<keyword evidence="7" id="KW-0539">Nucleus</keyword>
<evidence type="ECO:0000256" key="5">
    <source>
        <dbReference type="ARBA" id="ARBA00023054"/>
    </source>
</evidence>
<evidence type="ECO:0000256" key="2">
    <source>
        <dbReference type="ARBA" id="ARBA00010916"/>
    </source>
</evidence>
<feature type="coiled-coil region" evidence="8">
    <location>
        <begin position="69"/>
        <end position="96"/>
    </location>
</feature>
<keyword evidence="6" id="KW-0804">Transcription</keyword>
<protein>
    <submittedName>
        <fullName evidence="10">Uncharacterized protein</fullName>
    </submittedName>
</protein>
<dbReference type="AlphaFoldDB" id="A0A7J7ILC1"/>
<comment type="subcellular location">
    <subcellularLocation>
        <location evidence="1">Nucleus</location>
    </subcellularLocation>
</comment>
<keyword evidence="4" id="KW-0805">Transcription regulation</keyword>
<keyword evidence="11" id="KW-1185">Reference proteome</keyword>
<comment type="caution">
    <text evidence="10">The sequence shown here is derived from an EMBL/GenBank/DDBJ whole genome shotgun (WGS) entry which is preliminary data.</text>
</comment>
<organism evidence="10 11">
    <name type="scientific">Cyanidiococcus yangmingshanensis</name>
    <dbReference type="NCBI Taxonomy" id="2690220"/>
    <lineage>
        <taxon>Eukaryota</taxon>
        <taxon>Rhodophyta</taxon>
        <taxon>Bangiophyceae</taxon>
        <taxon>Cyanidiales</taxon>
        <taxon>Cyanidiaceae</taxon>
        <taxon>Cyanidiococcus</taxon>
    </lineage>
</organism>
<evidence type="ECO:0000256" key="9">
    <source>
        <dbReference type="SAM" id="MobiDB-lite"/>
    </source>
</evidence>
<feature type="compositionally biased region" description="Polar residues" evidence="9">
    <location>
        <begin position="126"/>
        <end position="136"/>
    </location>
</feature>
<dbReference type="GO" id="GO:0005634">
    <property type="term" value="C:nucleus"/>
    <property type="evidence" value="ECO:0007669"/>
    <property type="project" value="UniProtKB-SubCell"/>
</dbReference>
<evidence type="ECO:0000256" key="4">
    <source>
        <dbReference type="ARBA" id="ARBA00023015"/>
    </source>
</evidence>
<sequence length="194" mass="22231">MRVTDEQQLLKSEPELTEVAARTTKTGSLFAQFDSDIAAESLRNKKRRARNDRGRPASVAENTGPLSEIKTLERGKKELEEKLARIERQIYDMETSYLEDTWAQGNIARGWDNTLRKGSRHLDGTTAGSRGSSAQMSRPRKMQDIDRIFSRSFYYFSSQGYFDSTQCDFVWRCCRDKFPASSGGRRWSAEETAF</sequence>
<gene>
    <name evidence="10" type="ORF">F1559_001887</name>
</gene>
<keyword evidence="5 8" id="KW-0175">Coiled coil</keyword>
<dbReference type="Proteomes" id="UP000530660">
    <property type="component" value="Unassembled WGS sequence"/>
</dbReference>
<dbReference type="OrthoDB" id="5418at2759"/>
<evidence type="ECO:0000256" key="7">
    <source>
        <dbReference type="ARBA" id="ARBA00023242"/>
    </source>
</evidence>
<reference evidence="10 11" key="1">
    <citation type="journal article" date="2020" name="J. Phycol.">
        <title>Comparative genome analysis reveals Cyanidiococcus gen. nov., a new extremophilic red algal genus sister to Cyanidioschyzon (Cyanidioschyzonaceae, Rhodophyta).</title>
        <authorList>
            <person name="Liu S.-L."/>
            <person name="Chiang Y.-R."/>
            <person name="Yoon H.S."/>
            <person name="Fu H.-Y."/>
        </authorList>
    </citation>
    <scope>NUCLEOTIDE SEQUENCE [LARGE SCALE GENOMIC DNA]</scope>
    <source>
        <strain evidence="10 11">THAL066</strain>
    </source>
</reference>